<feature type="region of interest" description="Disordered" evidence="5">
    <location>
        <begin position="144"/>
        <end position="169"/>
    </location>
</feature>
<dbReference type="PANTHER" id="PTHR47256:SF1">
    <property type="entry name" value="ZN(II)2CYS6 TRANSCRIPTION FACTOR (EUROFUNG)"/>
    <property type="match status" value="1"/>
</dbReference>
<organism evidence="7 8">
    <name type="scientific">Penicillium malachiteum</name>
    <dbReference type="NCBI Taxonomy" id="1324776"/>
    <lineage>
        <taxon>Eukaryota</taxon>
        <taxon>Fungi</taxon>
        <taxon>Dikarya</taxon>
        <taxon>Ascomycota</taxon>
        <taxon>Pezizomycotina</taxon>
        <taxon>Eurotiomycetes</taxon>
        <taxon>Eurotiomycetidae</taxon>
        <taxon>Eurotiales</taxon>
        <taxon>Aspergillaceae</taxon>
        <taxon>Penicillium</taxon>
    </lineage>
</organism>
<keyword evidence="4" id="KW-0539">Nucleus</keyword>
<accession>A0AAD6MQ19</accession>
<gene>
    <name evidence="7" type="ORF">N7493_011964</name>
</gene>
<evidence type="ECO:0000313" key="8">
    <source>
        <dbReference type="Proteomes" id="UP001215712"/>
    </source>
</evidence>
<dbReference type="GO" id="GO:0008270">
    <property type="term" value="F:zinc ion binding"/>
    <property type="evidence" value="ECO:0007669"/>
    <property type="project" value="InterPro"/>
</dbReference>
<evidence type="ECO:0000256" key="3">
    <source>
        <dbReference type="ARBA" id="ARBA00023163"/>
    </source>
</evidence>
<name>A0AAD6MQ19_9EURO</name>
<keyword evidence="8" id="KW-1185">Reference proteome</keyword>
<dbReference type="SUPFAM" id="SSF57701">
    <property type="entry name" value="Zn2/Cys6 DNA-binding domain"/>
    <property type="match status" value="1"/>
</dbReference>
<keyword evidence="1" id="KW-0805">Transcription regulation</keyword>
<dbReference type="Proteomes" id="UP001215712">
    <property type="component" value="Unassembled WGS sequence"/>
</dbReference>
<dbReference type="InterPro" id="IPR036864">
    <property type="entry name" value="Zn2-C6_fun-type_DNA-bd_sf"/>
</dbReference>
<proteinExistence type="predicted"/>
<evidence type="ECO:0000256" key="1">
    <source>
        <dbReference type="ARBA" id="ARBA00023015"/>
    </source>
</evidence>
<keyword evidence="3" id="KW-0804">Transcription</keyword>
<dbReference type="CDD" id="cd00067">
    <property type="entry name" value="GAL4"/>
    <property type="match status" value="1"/>
</dbReference>
<dbReference type="SMART" id="SM00066">
    <property type="entry name" value="GAL4"/>
    <property type="match status" value="1"/>
</dbReference>
<dbReference type="GO" id="GO:0000981">
    <property type="term" value="F:DNA-binding transcription factor activity, RNA polymerase II-specific"/>
    <property type="evidence" value="ECO:0007669"/>
    <property type="project" value="InterPro"/>
</dbReference>
<dbReference type="GO" id="GO:0003677">
    <property type="term" value="F:DNA binding"/>
    <property type="evidence" value="ECO:0007669"/>
    <property type="project" value="UniProtKB-KW"/>
</dbReference>
<dbReference type="Gene3D" id="4.10.240.10">
    <property type="entry name" value="Zn(2)-C6 fungal-type DNA-binding domain"/>
    <property type="match status" value="1"/>
</dbReference>
<feature type="domain" description="Zn(2)-C6 fungal-type" evidence="6">
    <location>
        <begin position="45"/>
        <end position="74"/>
    </location>
</feature>
<protein>
    <recommendedName>
        <fullName evidence="6">Zn(2)-C6 fungal-type domain-containing protein</fullName>
    </recommendedName>
</protein>
<evidence type="ECO:0000259" key="6">
    <source>
        <dbReference type="PROSITE" id="PS50048"/>
    </source>
</evidence>
<keyword evidence="2" id="KW-0238">DNA-binding</keyword>
<reference evidence="7" key="1">
    <citation type="journal article" date="2023" name="IMA Fungus">
        <title>Comparative genomic study of the Penicillium genus elucidates a diverse pangenome and 15 lateral gene transfer events.</title>
        <authorList>
            <person name="Petersen C."/>
            <person name="Sorensen T."/>
            <person name="Nielsen M.R."/>
            <person name="Sondergaard T.E."/>
            <person name="Sorensen J.L."/>
            <person name="Fitzpatrick D.A."/>
            <person name="Frisvad J.C."/>
            <person name="Nielsen K.L."/>
        </authorList>
    </citation>
    <scope>NUCLEOTIDE SEQUENCE</scope>
    <source>
        <strain evidence="7">IBT 17514</strain>
    </source>
</reference>
<dbReference type="AlphaFoldDB" id="A0AAD6MQ19"/>
<reference evidence="7" key="2">
    <citation type="submission" date="2023-01" db="EMBL/GenBank/DDBJ databases">
        <authorList>
            <person name="Petersen C."/>
        </authorList>
    </citation>
    <scope>NUCLEOTIDE SEQUENCE</scope>
    <source>
        <strain evidence="7">IBT 17514</strain>
    </source>
</reference>
<dbReference type="EMBL" id="JAQJAN010000024">
    <property type="protein sequence ID" value="KAJ5700918.1"/>
    <property type="molecule type" value="Genomic_DNA"/>
</dbReference>
<feature type="region of interest" description="Disordered" evidence="5">
    <location>
        <begin position="1"/>
        <end position="40"/>
    </location>
</feature>
<evidence type="ECO:0000256" key="4">
    <source>
        <dbReference type="ARBA" id="ARBA00023242"/>
    </source>
</evidence>
<dbReference type="PANTHER" id="PTHR47256">
    <property type="entry name" value="ZN(II)2CYS6 TRANSCRIPTION FACTOR (EUROFUNG)-RELATED"/>
    <property type="match status" value="1"/>
</dbReference>
<dbReference type="InterPro" id="IPR053187">
    <property type="entry name" value="Notoamide_regulator"/>
</dbReference>
<sequence>MADVARSFRAIAPRTFHPGGGGGGQQPPMGGGPPEDGRMKRASTACKECQKRRTRCSGLPTCSECQTHNRDCIFDELSDKRRKAAAKKTQEELDSLRTFLDDLLGVFRNFDQDSIHVQHVVDTIRSGGSNDAIRNAVLQARSHLQPRPSHHPMDHQMINDHMNPYYDPR</sequence>
<evidence type="ECO:0000256" key="5">
    <source>
        <dbReference type="SAM" id="MobiDB-lite"/>
    </source>
</evidence>
<dbReference type="InterPro" id="IPR001138">
    <property type="entry name" value="Zn2Cys6_DnaBD"/>
</dbReference>
<comment type="caution">
    <text evidence="7">The sequence shown here is derived from an EMBL/GenBank/DDBJ whole genome shotgun (WGS) entry which is preliminary data.</text>
</comment>
<dbReference type="PROSITE" id="PS50048">
    <property type="entry name" value="ZN2_CY6_FUNGAL_2"/>
    <property type="match status" value="1"/>
</dbReference>
<dbReference type="Pfam" id="PF00172">
    <property type="entry name" value="Zn_clus"/>
    <property type="match status" value="1"/>
</dbReference>
<evidence type="ECO:0000256" key="2">
    <source>
        <dbReference type="ARBA" id="ARBA00023125"/>
    </source>
</evidence>
<evidence type="ECO:0000313" key="7">
    <source>
        <dbReference type="EMBL" id="KAJ5700918.1"/>
    </source>
</evidence>